<evidence type="ECO:0000256" key="2">
    <source>
        <dbReference type="ARBA" id="ARBA00023125"/>
    </source>
</evidence>
<dbReference type="Pfam" id="PF00440">
    <property type="entry name" value="TetR_N"/>
    <property type="match status" value="1"/>
</dbReference>
<dbReference type="Gene3D" id="1.10.357.10">
    <property type="entry name" value="Tetracycline Repressor, domain 2"/>
    <property type="match status" value="1"/>
</dbReference>
<evidence type="ECO:0000256" key="1">
    <source>
        <dbReference type="ARBA" id="ARBA00023015"/>
    </source>
</evidence>
<keyword evidence="3" id="KW-0804">Transcription</keyword>
<dbReference type="PROSITE" id="PS50977">
    <property type="entry name" value="HTH_TETR_2"/>
    <property type="match status" value="1"/>
</dbReference>
<protein>
    <submittedName>
        <fullName evidence="6">TetR/AcrR family transcriptional regulator</fullName>
    </submittedName>
</protein>
<dbReference type="EMBL" id="BAABHF010000016">
    <property type="protein sequence ID" value="GAA4490971.1"/>
    <property type="molecule type" value="Genomic_DNA"/>
</dbReference>
<organism evidence="6 7">
    <name type="scientific">Actinoallomurus oryzae</name>
    <dbReference type="NCBI Taxonomy" id="502180"/>
    <lineage>
        <taxon>Bacteria</taxon>
        <taxon>Bacillati</taxon>
        <taxon>Actinomycetota</taxon>
        <taxon>Actinomycetes</taxon>
        <taxon>Streptosporangiales</taxon>
        <taxon>Thermomonosporaceae</taxon>
        <taxon>Actinoallomurus</taxon>
    </lineage>
</organism>
<evidence type="ECO:0000313" key="7">
    <source>
        <dbReference type="Proteomes" id="UP001500503"/>
    </source>
</evidence>
<feature type="domain" description="HTH tetR-type" evidence="5">
    <location>
        <begin position="18"/>
        <end position="78"/>
    </location>
</feature>
<dbReference type="SUPFAM" id="SSF46689">
    <property type="entry name" value="Homeodomain-like"/>
    <property type="match status" value="1"/>
</dbReference>
<name>A0ABP8PS40_9ACTN</name>
<dbReference type="InterPro" id="IPR036271">
    <property type="entry name" value="Tet_transcr_reg_TetR-rel_C_sf"/>
</dbReference>
<dbReference type="Proteomes" id="UP001500503">
    <property type="component" value="Unassembled WGS sequence"/>
</dbReference>
<keyword evidence="2 4" id="KW-0238">DNA-binding</keyword>
<dbReference type="PRINTS" id="PR00455">
    <property type="entry name" value="HTHTETR"/>
</dbReference>
<dbReference type="InterPro" id="IPR001647">
    <property type="entry name" value="HTH_TetR"/>
</dbReference>
<dbReference type="InterPro" id="IPR011075">
    <property type="entry name" value="TetR_C"/>
</dbReference>
<accession>A0ABP8PS40</accession>
<dbReference type="SUPFAM" id="SSF48498">
    <property type="entry name" value="Tetracyclin repressor-like, C-terminal domain"/>
    <property type="match status" value="1"/>
</dbReference>
<dbReference type="PANTHER" id="PTHR47506">
    <property type="entry name" value="TRANSCRIPTIONAL REGULATORY PROTEIN"/>
    <property type="match status" value="1"/>
</dbReference>
<dbReference type="RefSeq" id="WP_345461677.1">
    <property type="nucleotide sequence ID" value="NZ_BAABHF010000016.1"/>
</dbReference>
<sequence length="211" mass="22876">MADHEGGTGVRQLTRRGAATRARILQAAAQLMYARGVAATTLDDVRAVSGTSKSQLYRNFPDKEALVRDVIALQAQQLLADQHQQLQRLRSLRGLERWRDAMVQSSTLRNGSYRCPLGSLANELAEQSAEARVALAEHFQTWESLLEQGLSRMVESGVLRGGADPAKLATSLMAALQGGYLLAQVAHDAEPMGIALDMAIDHVKSYAADHA</sequence>
<evidence type="ECO:0000259" key="5">
    <source>
        <dbReference type="PROSITE" id="PS50977"/>
    </source>
</evidence>
<comment type="caution">
    <text evidence="6">The sequence shown here is derived from an EMBL/GenBank/DDBJ whole genome shotgun (WGS) entry which is preliminary data.</text>
</comment>
<evidence type="ECO:0000256" key="4">
    <source>
        <dbReference type="PROSITE-ProRule" id="PRU00335"/>
    </source>
</evidence>
<feature type="DNA-binding region" description="H-T-H motif" evidence="4">
    <location>
        <begin position="41"/>
        <end position="60"/>
    </location>
</feature>
<dbReference type="InterPro" id="IPR009057">
    <property type="entry name" value="Homeodomain-like_sf"/>
</dbReference>
<reference evidence="7" key="1">
    <citation type="journal article" date="2019" name="Int. J. Syst. Evol. Microbiol.">
        <title>The Global Catalogue of Microorganisms (GCM) 10K type strain sequencing project: providing services to taxonomists for standard genome sequencing and annotation.</title>
        <authorList>
            <consortium name="The Broad Institute Genomics Platform"/>
            <consortium name="The Broad Institute Genome Sequencing Center for Infectious Disease"/>
            <person name="Wu L."/>
            <person name="Ma J."/>
        </authorList>
    </citation>
    <scope>NUCLEOTIDE SEQUENCE [LARGE SCALE GENOMIC DNA]</scope>
    <source>
        <strain evidence="7">JCM 17933</strain>
    </source>
</reference>
<keyword evidence="7" id="KW-1185">Reference proteome</keyword>
<evidence type="ECO:0000256" key="3">
    <source>
        <dbReference type="ARBA" id="ARBA00023163"/>
    </source>
</evidence>
<keyword evidence="1" id="KW-0805">Transcription regulation</keyword>
<gene>
    <name evidence="6" type="ORF">GCM10023191_024010</name>
</gene>
<evidence type="ECO:0000313" key="6">
    <source>
        <dbReference type="EMBL" id="GAA4490971.1"/>
    </source>
</evidence>
<proteinExistence type="predicted"/>
<dbReference type="PANTHER" id="PTHR47506:SF1">
    <property type="entry name" value="HTH-TYPE TRANSCRIPTIONAL REGULATOR YJDC"/>
    <property type="match status" value="1"/>
</dbReference>
<dbReference type="Pfam" id="PF16925">
    <property type="entry name" value="TetR_C_13"/>
    <property type="match status" value="1"/>
</dbReference>